<sequence length="58" mass="6483">MTPPGARSRRAMEIPRPFTPENCASSKAGVTATLMMFEVLPVRRNLPRRRGRGRGGMR</sequence>
<reference evidence="3" key="2">
    <citation type="submission" date="2018-02" db="UniProtKB">
        <authorList>
            <consortium name="EnsemblPlants"/>
        </authorList>
    </citation>
    <scope>IDENTIFICATION</scope>
    <source>
        <strain evidence="3">Williams 82</strain>
    </source>
</reference>
<dbReference type="Gramene" id="KRH37481">
    <property type="protein sequence ID" value="KRH37481"/>
    <property type="gene ID" value="GLYMA_09G068900"/>
</dbReference>
<dbReference type="AlphaFoldDB" id="A0A0R0IB46"/>
<reference evidence="2 3" key="1">
    <citation type="journal article" date="2010" name="Nature">
        <title>Genome sequence of the palaeopolyploid soybean.</title>
        <authorList>
            <person name="Schmutz J."/>
            <person name="Cannon S.B."/>
            <person name="Schlueter J."/>
            <person name="Ma J."/>
            <person name="Mitros T."/>
            <person name="Nelson W."/>
            <person name="Hyten D.L."/>
            <person name="Song Q."/>
            <person name="Thelen J.J."/>
            <person name="Cheng J."/>
            <person name="Xu D."/>
            <person name="Hellsten U."/>
            <person name="May G.D."/>
            <person name="Yu Y."/>
            <person name="Sakurai T."/>
            <person name="Umezawa T."/>
            <person name="Bhattacharyya M.K."/>
            <person name="Sandhu D."/>
            <person name="Valliyodan B."/>
            <person name="Lindquist E."/>
            <person name="Peto M."/>
            <person name="Grant D."/>
            <person name="Shu S."/>
            <person name="Goodstein D."/>
            <person name="Barry K."/>
            <person name="Futrell-Griggs M."/>
            <person name="Abernathy B."/>
            <person name="Du J."/>
            <person name="Tian Z."/>
            <person name="Zhu L."/>
            <person name="Gill N."/>
            <person name="Joshi T."/>
            <person name="Libault M."/>
            <person name="Sethuraman A."/>
            <person name="Zhang X.-C."/>
            <person name="Shinozaki K."/>
            <person name="Nguyen H.T."/>
            <person name="Wing R.A."/>
            <person name="Cregan P."/>
            <person name="Specht J."/>
            <person name="Grimwood J."/>
            <person name="Rokhsar D."/>
            <person name="Stacey G."/>
            <person name="Shoemaker R.C."/>
            <person name="Jackson S.A."/>
        </authorList>
    </citation>
    <scope>NUCLEOTIDE SEQUENCE [LARGE SCALE GENOMIC DNA]</scope>
    <source>
        <strain evidence="3">cv. Williams 82</strain>
        <tissue evidence="2">Callus</tissue>
    </source>
</reference>
<proteinExistence type="predicted"/>
<dbReference type="Proteomes" id="UP000008827">
    <property type="component" value="Chromosome 9"/>
</dbReference>
<keyword evidence="4" id="KW-1185">Reference proteome</keyword>
<evidence type="ECO:0000313" key="3">
    <source>
        <dbReference type="EnsemblPlants" id="KRH37481"/>
    </source>
</evidence>
<protein>
    <submittedName>
        <fullName evidence="2 3">Uncharacterized protein</fullName>
    </submittedName>
</protein>
<gene>
    <name evidence="2" type="ORF">GLYMA_09G068900</name>
</gene>
<name>A0A0R0IB46_SOYBN</name>
<accession>A0A0R0IB46</accession>
<evidence type="ECO:0000313" key="4">
    <source>
        <dbReference type="Proteomes" id="UP000008827"/>
    </source>
</evidence>
<dbReference type="EMBL" id="CM000842">
    <property type="protein sequence ID" value="KRH37481.1"/>
    <property type="molecule type" value="Genomic_DNA"/>
</dbReference>
<dbReference type="InParanoid" id="A0A0R0IB46"/>
<reference evidence="2" key="3">
    <citation type="submission" date="2018-07" db="EMBL/GenBank/DDBJ databases">
        <title>WGS assembly of Glycine max.</title>
        <authorList>
            <person name="Schmutz J."/>
            <person name="Cannon S."/>
            <person name="Schlueter J."/>
            <person name="Ma J."/>
            <person name="Mitros T."/>
            <person name="Nelson W."/>
            <person name="Hyten D."/>
            <person name="Song Q."/>
            <person name="Thelen J."/>
            <person name="Cheng J."/>
            <person name="Xu D."/>
            <person name="Hellsten U."/>
            <person name="May G."/>
            <person name="Yu Y."/>
            <person name="Sakurai T."/>
            <person name="Umezawa T."/>
            <person name="Bhattacharyya M."/>
            <person name="Sandhu D."/>
            <person name="Valliyodan B."/>
            <person name="Lindquist E."/>
            <person name="Peto M."/>
            <person name="Grant D."/>
            <person name="Shu S."/>
            <person name="Goodstein D."/>
            <person name="Barry K."/>
            <person name="Futrell-Griggs M."/>
            <person name="Abernathy B."/>
            <person name="Du J."/>
            <person name="Tian Z."/>
            <person name="Zhu L."/>
            <person name="Gill N."/>
            <person name="Joshi T."/>
            <person name="Libault M."/>
            <person name="Sethuraman A."/>
            <person name="Zhang X."/>
            <person name="Shinozaki K."/>
            <person name="Nguyen H."/>
            <person name="Wing R."/>
            <person name="Cregan P."/>
            <person name="Specht J."/>
            <person name="Grimwood J."/>
            <person name="Rokhsar D."/>
            <person name="Stacey G."/>
            <person name="Shoemaker R."/>
            <person name="Jackson S."/>
        </authorList>
    </citation>
    <scope>NUCLEOTIDE SEQUENCE</scope>
    <source>
        <tissue evidence="2">Callus</tissue>
    </source>
</reference>
<organism evidence="2">
    <name type="scientific">Glycine max</name>
    <name type="common">Soybean</name>
    <name type="synonym">Glycine hispida</name>
    <dbReference type="NCBI Taxonomy" id="3847"/>
    <lineage>
        <taxon>Eukaryota</taxon>
        <taxon>Viridiplantae</taxon>
        <taxon>Streptophyta</taxon>
        <taxon>Embryophyta</taxon>
        <taxon>Tracheophyta</taxon>
        <taxon>Spermatophyta</taxon>
        <taxon>Magnoliopsida</taxon>
        <taxon>eudicotyledons</taxon>
        <taxon>Gunneridae</taxon>
        <taxon>Pentapetalae</taxon>
        <taxon>rosids</taxon>
        <taxon>fabids</taxon>
        <taxon>Fabales</taxon>
        <taxon>Fabaceae</taxon>
        <taxon>Papilionoideae</taxon>
        <taxon>50 kb inversion clade</taxon>
        <taxon>NPAAA clade</taxon>
        <taxon>indigoferoid/millettioid clade</taxon>
        <taxon>Phaseoleae</taxon>
        <taxon>Glycine</taxon>
        <taxon>Glycine subgen. Soja</taxon>
    </lineage>
</organism>
<feature type="region of interest" description="Disordered" evidence="1">
    <location>
        <begin position="1"/>
        <end position="24"/>
    </location>
</feature>
<dbReference type="EnsemblPlants" id="KRH37481">
    <property type="protein sequence ID" value="KRH37481"/>
    <property type="gene ID" value="GLYMA_09G068900"/>
</dbReference>
<evidence type="ECO:0000256" key="1">
    <source>
        <dbReference type="SAM" id="MobiDB-lite"/>
    </source>
</evidence>
<evidence type="ECO:0000313" key="2">
    <source>
        <dbReference type="EMBL" id="KRH37481.1"/>
    </source>
</evidence>